<dbReference type="InterPro" id="IPR008920">
    <property type="entry name" value="TF_FadR/GntR_C"/>
</dbReference>
<dbReference type="PANTHER" id="PTHR43537:SF5">
    <property type="entry name" value="UXU OPERON TRANSCRIPTIONAL REGULATOR"/>
    <property type="match status" value="1"/>
</dbReference>
<evidence type="ECO:0000256" key="1">
    <source>
        <dbReference type="ARBA" id="ARBA00023015"/>
    </source>
</evidence>
<accession>A0ABV6DI78</accession>
<dbReference type="Gene3D" id="1.20.120.530">
    <property type="entry name" value="GntR ligand-binding domain-like"/>
    <property type="match status" value="1"/>
</dbReference>
<evidence type="ECO:0000313" key="6">
    <source>
        <dbReference type="Proteomes" id="UP001589776"/>
    </source>
</evidence>
<keyword evidence="3" id="KW-0804">Transcription</keyword>
<reference evidence="5 6" key="1">
    <citation type="submission" date="2024-09" db="EMBL/GenBank/DDBJ databases">
        <authorList>
            <person name="Sun Q."/>
            <person name="Mori K."/>
        </authorList>
    </citation>
    <scope>NUCLEOTIDE SEQUENCE [LARGE SCALE GENOMIC DNA]</scope>
    <source>
        <strain evidence="5 6">CCM 7759</strain>
    </source>
</reference>
<evidence type="ECO:0000256" key="2">
    <source>
        <dbReference type="ARBA" id="ARBA00023125"/>
    </source>
</evidence>
<dbReference type="PROSITE" id="PS50949">
    <property type="entry name" value="HTH_GNTR"/>
    <property type="match status" value="1"/>
</dbReference>
<dbReference type="SUPFAM" id="SSF48008">
    <property type="entry name" value="GntR ligand-binding domain-like"/>
    <property type="match status" value="1"/>
</dbReference>
<proteinExistence type="predicted"/>
<dbReference type="SMART" id="SM00345">
    <property type="entry name" value="HTH_GNTR"/>
    <property type="match status" value="1"/>
</dbReference>
<organism evidence="5 6">
    <name type="scientific">Paenibacillus chartarius</name>
    <dbReference type="NCBI Taxonomy" id="747481"/>
    <lineage>
        <taxon>Bacteria</taxon>
        <taxon>Bacillati</taxon>
        <taxon>Bacillota</taxon>
        <taxon>Bacilli</taxon>
        <taxon>Bacillales</taxon>
        <taxon>Paenibacillaceae</taxon>
        <taxon>Paenibacillus</taxon>
    </lineage>
</organism>
<dbReference type="InterPro" id="IPR036390">
    <property type="entry name" value="WH_DNA-bd_sf"/>
</dbReference>
<comment type="caution">
    <text evidence="5">The sequence shown here is derived from an EMBL/GenBank/DDBJ whole genome shotgun (WGS) entry which is preliminary data.</text>
</comment>
<evidence type="ECO:0000313" key="5">
    <source>
        <dbReference type="EMBL" id="MFC0212356.1"/>
    </source>
</evidence>
<dbReference type="Pfam" id="PF07729">
    <property type="entry name" value="FCD"/>
    <property type="match status" value="1"/>
</dbReference>
<dbReference type="EMBL" id="JBHLWN010000029">
    <property type="protein sequence ID" value="MFC0212356.1"/>
    <property type="molecule type" value="Genomic_DNA"/>
</dbReference>
<dbReference type="InterPro" id="IPR000524">
    <property type="entry name" value="Tscrpt_reg_HTH_GntR"/>
</dbReference>
<sequence length="236" mass="26286">MEFTKFENRKIYEKIATHIESQILSGVLKPGDKLPSTKELSESFQVGRSTIREALSALKAKGLLEIHQGEGSYVRLVEPDDVKLPNLESLLLGRQAVLELLEARKALETANAGIAALKRNDADLEAFRRVLEAMEAGLGDEEAGERADVEFHRVLAAATHNSIMVRLLETISGQMELAIRETRRLQMYASLEESRQLWKEHAAIYEAVRDGDAAAAQQAMQDHLLHVEKVLTAYLA</sequence>
<protein>
    <submittedName>
        <fullName evidence="5">FadR/GntR family transcriptional regulator</fullName>
    </submittedName>
</protein>
<gene>
    <name evidence="5" type="ORF">ACFFK0_07765</name>
</gene>
<dbReference type="InterPro" id="IPR036388">
    <property type="entry name" value="WH-like_DNA-bd_sf"/>
</dbReference>
<dbReference type="PANTHER" id="PTHR43537">
    <property type="entry name" value="TRANSCRIPTIONAL REGULATOR, GNTR FAMILY"/>
    <property type="match status" value="1"/>
</dbReference>
<keyword evidence="1" id="KW-0805">Transcription regulation</keyword>
<dbReference type="SMART" id="SM00895">
    <property type="entry name" value="FCD"/>
    <property type="match status" value="1"/>
</dbReference>
<dbReference type="Pfam" id="PF00392">
    <property type="entry name" value="GntR"/>
    <property type="match status" value="1"/>
</dbReference>
<keyword evidence="6" id="KW-1185">Reference proteome</keyword>
<dbReference type="SUPFAM" id="SSF46785">
    <property type="entry name" value="Winged helix' DNA-binding domain"/>
    <property type="match status" value="1"/>
</dbReference>
<keyword evidence="2" id="KW-0238">DNA-binding</keyword>
<feature type="domain" description="HTH gntR-type" evidence="4">
    <location>
        <begin position="9"/>
        <end position="77"/>
    </location>
</feature>
<evidence type="ECO:0000259" key="4">
    <source>
        <dbReference type="PROSITE" id="PS50949"/>
    </source>
</evidence>
<name>A0ABV6DI78_9BACL</name>
<dbReference type="Gene3D" id="1.10.10.10">
    <property type="entry name" value="Winged helix-like DNA-binding domain superfamily/Winged helix DNA-binding domain"/>
    <property type="match status" value="1"/>
</dbReference>
<dbReference type="CDD" id="cd07377">
    <property type="entry name" value="WHTH_GntR"/>
    <property type="match status" value="1"/>
</dbReference>
<dbReference type="PRINTS" id="PR00035">
    <property type="entry name" value="HTHGNTR"/>
</dbReference>
<evidence type="ECO:0000256" key="3">
    <source>
        <dbReference type="ARBA" id="ARBA00023163"/>
    </source>
</evidence>
<dbReference type="RefSeq" id="WP_377469506.1">
    <property type="nucleotide sequence ID" value="NZ_JBHLWN010000029.1"/>
</dbReference>
<dbReference type="Proteomes" id="UP001589776">
    <property type="component" value="Unassembled WGS sequence"/>
</dbReference>
<dbReference type="InterPro" id="IPR011711">
    <property type="entry name" value="GntR_C"/>
</dbReference>